<feature type="compositionally biased region" description="Basic and acidic residues" evidence="5">
    <location>
        <begin position="148"/>
        <end position="157"/>
    </location>
</feature>
<evidence type="ECO:0000256" key="4">
    <source>
        <dbReference type="ARBA" id="ARBA00023136"/>
    </source>
</evidence>
<accession>A0ABN9PXK6</accession>
<evidence type="ECO:0000256" key="2">
    <source>
        <dbReference type="ARBA" id="ARBA00022692"/>
    </source>
</evidence>
<comment type="subcellular location">
    <subcellularLocation>
        <location evidence="1">Membrane</location>
        <topology evidence="1">Multi-pass membrane protein</topology>
    </subcellularLocation>
</comment>
<keyword evidence="3 6" id="KW-1133">Transmembrane helix</keyword>
<proteinExistence type="predicted"/>
<feature type="domain" description="Ion transport" evidence="7">
    <location>
        <begin position="362"/>
        <end position="623"/>
    </location>
</feature>
<evidence type="ECO:0000256" key="5">
    <source>
        <dbReference type="SAM" id="MobiDB-lite"/>
    </source>
</evidence>
<feature type="transmembrane region" description="Helical" evidence="6">
    <location>
        <begin position="389"/>
        <end position="411"/>
    </location>
</feature>
<gene>
    <name evidence="8" type="ORF">PCOR1329_LOCUS6791</name>
</gene>
<protein>
    <recommendedName>
        <fullName evidence="7">Ion transport domain-containing protein</fullName>
    </recommendedName>
</protein>
<feature type="compositionally biased region" description="Low complexity" evidence="5">
    <location>
        <begin position="158"/>
        <end position="171"/>
    </location>
</feature>
<dbReference type="InterPro" id="IPR005821">
    <property type="entry name" value="Ion_trans_dom"/>
</dbReference>
<feature type="transmembrane region" description="Helical" evidence="6">
    <location>
        <begin position="358"/>
        <end position="377"/>
    </location>
</feature>
<sequence length="652" mass="71223">MLAQEAPDAEFRDLLARLLRQREADISAAVAALRDENASLSEEIAELRGGRRRGAAGAGGGDVLWPTAATGEASLAAAVQVVPGGPGGLRYPDEEPVALGSPTGRRRNSACRRAGALGGALHTIPEALSLRRGDEEPRLSMRSVAQESAERSEDPRFSVRSSVGGSSSKGSSVALSSVAASLMTARTNFSPVAARISATEVSRFSHMFKVDTWNTDAATISAGDLLPVLEKRGLRNLSLQRVSSVMQRLSGVSPPLEEEEGRSPWSDHDDANYKMPFKIFVDTMLSTNIAKGLSNDIAEDARRWQQALMTQPIDEVVDRLAKTGCPEAQGSSMWASRSSVFYASNTWSLFSRRGRLRILQLLNTVVAFTVMLSVISLSLSMDYCLDCEVWFYVELVAAIIFVAELLIKLYIFGIQEFLFGDDRLWNWNDMLITVLDSLEVGTSTLYRIQGQDGNQIFSVGTVLVALRTLRILRFARLVKMLRSPLLHELANILQGFMLGLPALLWVVMVIWIVLWVIGAAFRHLIGPEAGGELLTDKCGFDGDSMDTSAIAHAATIQMFPECGDRHRLYGDEYCSTVIGCSFTVFRCMIGDCNSKGGHSLPAHLSAGYKLRFDLMYVFGMIVLIFGLFNGPADHGGLCRVHHARPCRPGHQD</sequence>
<evidence type="ECO:0000259" key="7">
    <source>
        <dbReference type="Pfam" id="PF00520"/>
    </source>
</evidence>
<evidence type="ECO:0000256" key="6">
    <source>
        <dbReference type="SAM" id="Phobius"/>
    </source>
</evidence>
<keyword evidence="4 6" id="KW-0472">Membrane</keyword>
<evidence type="ECO:0000256" key="1">
    <source>
        <dbReference type="ARBA" id="ARBA00004141"/>
    </source>
</evidence>
<keyword evidence="9" id="KW-1185">Reference proteome</keyword>
<evidence type="ECO:0000313" key="8">
    <source>
        <dbReference type="EMBL" id="CAK0797808.1"/>
    </source>
</evidence>
<keyword evidence="2 6" id="KW-0812">Transmembrane</keyword>
<comment type="caution">
    <text evidence="8">The sequence shown here is derived from an EMBL/GenBank/DDBJ whole genome shotgun (WGS) entry which is preliminary data.</text>
</comment>
<dbReference type="EMBL" id="CAUYUJ010001825">
    <property type="protein sequence ID" value="CAK0797808.1"/>
    <property type="molecule type" value="Genomic_DNA"/>
</dbReference>
<feature type="region of interest" description="Disordered" evidence="5">
    <location>
        <begin position="129"/>
        <end position="171"/>
    </location>
</feature>
<feature type="transmembrane region" description="Helical" evidence="6">
    <location>
        <begin position="614"/>
        <end position="632"/>
    </location>
</feature>
<dbReference type="Proteomes" id="UP001189429">
    <property type="component" value="Unassembled WGS sequence"/>
</dbReference>
<feature type="compositionally biased region" description="Basic and acidic residues" evidence="5">
    <location>
        <begin position="129"/>
        <end position="139"/>
    </location>
</feature>
<feature type="transmembrane region" description="Helical" evidence="6">
    <location>
        <begin position="495"/>
        <end position="517"/>
    </location>
</feature>
<dbReference type="Gene3D" id="1.20.120.350">
    <property type="entry name" value="Voltage-gated potassium channels. Chain C"/>
    <property type="match status" value="1"/>
</dbReference>
<dbReference type="SUPFAM" id="SSF81324">
    <property type="entry name" value="Voltage-gated potassium channels"/>
    <property type="match status" value="1"/>
</dbReference>
<reference evidence="8" key="1">
    <citation type="submission" date="2023-10" db="EMBL/GenBank/DDBJ databases">
        <authorList>
            <person name="Chen Y."/>
            <person name="Shah S."/>
            <person name="Dougan E. K."/>
            <person name="Thang M."/>
            <person name="Chan C."/>
        </authorList>
    </citation>
    <scope>NUCLEOTIDE SEQUENCE [LARGE SCALE GENOMIC DNA]</scope>
</reference>
<evidence type="ECO:0000256" key="3">
    <source>
        <dbReference type="ARBA" id="ARBA00022989"/>
    </source>
</evidence>
<name>A0ABN9PXK6_9DINO</name>
<evidence type="ECO:0000313" key="9">
    <source>
        <dbReference type="Proteomes" id="UP001189429"/>
    </source>
</evidence>
<feature type="region of interest" description="Disordered" evidence="5">
    <location>
        <begin position="85"/>
        <end position="110"/>
    </location>
</feature>
<dbReference type="InterPro" id="IPR027359">
    <property type="entry name" value="Volt_channel_dom_sf"/>
</dbReference>
<organism evidence="8 9">
    <name type="scientific">Prorocentrum cordatum</name>
    <dbReference type="NCBI Taxonomy" id="2364126"/>
    <lineage>
        <taxon>Eukaryota</taxon>
        <taxon>Sar</taxon>
        <taxon>Alveolata</taxon>
        <taxon>Dinophyceae</taxon>
        <taxon>Prorocentrales</taxon>
        <taxon>Prorocentraceae</taxon>
        <taxon>Prorocentrum</taxon>
    </lineage>
</organism>
<dbReference type="Pfam" id="PF00520">
    <property type="entry name" value="Ion_trans"/>
    <property type="match status" value="1"/>
</dbReference>